<dbReference type="AlphaFoldDB" id="A0AAD8UA09"/>
<organism evidence="1 2">
    <name type="scientific">Glomerella acutata</name>
    <name type="common">Colletotrichum acutatum</name>
    <dbReference type="NCBI Taxonomy" id="27357"/>
    <lineage>
        <taxon>Eukaryota</taxon>
        <taxon>Fungi</taxon>
        <taxon>Dikarya</taxon>
        <taxon>Ascomycota</taxon>
        <taxon>Pezizomycotina</taxon>
        <taxon>Sordariomycetes</taxon>
        <taxon>Hypocreomycetidae</taxon>
        <taxon>Glomerellales</taxon>
        <taxon>Glomerellaceae</taxon>
        <taxon>Colletotrichum</taxon>
        <taxon>Colletotrichum acutatum species complex</taxon>
    </lineage>
</organism>
<protein>
    <submittedName>
        <fullName evidence="1">Uncharacterized protein</fullName>
    </submittedName>
</protein>
<evidence type="ECO:0000313" key="2">
    <source>
        <dbReference type="Proteomes" id="UP001244207"/>
    </source>
</evidence>
<evidence type="ECO:0000313" key="1">
    <source>
        <dbReference type="EMBL" id="KAK1715068.1"/>
    </source>
</evidence>
<comment type="caution">
    <text evidence="1">The sequence shown here is derived from an EMBL/GenBank/DDBJ whole genome shotgun (WGS) entry which is preliminary data.</text>
</comment>
<keyword evidence="2" id="KW-1185">Reference proteome</keyword>
<dbReference type="EMBL" id="JAHMHS010000124">
    <property type="protein sequence ID" value="KAK1715068.1"/>
    <property type="molecule type" value="Genomic_DNA"/>
</dbReference>
<dbReference type="Proteomes" id="UP001244207">
    <property type="component" value="Unassembled WGS sequence"/>
</dbReference>
<dbReference type="GeneID" id="85393115"/>
<accession>A0AAD8UA09</accession>
<proteinExistence type="predicted"/>
<sequence>MSIRRRAVLASIGFPLLLSFSMTKNFLLQKWRQYVQRMARGGLIGVNGKGAGSEEPPLMLRMGKCWPGQMTEVEAATNRKGTMPSGVGCKACWCWGGGFVGGRRFPTAEKYGAARAAVTRIPRCLQLQARLHYGVTTYALNKEGRGEGTGREGWDTRSWMGLEGRGMRVRNRKPGKLSM</sequence>
<name>A0AAD8UA09_GLOAC</name>
<gene>
    <name evidence="1" type="ORF">BDZ83DRAFT_635920</name>
</gene>
<reference evidence="1" key="1">
    <citation type="submission" date="2021-12" db="EMBL/GenBank/DDBJ databases">
        <title>Comparative genomics, transcriptomics and evolutionary studies reveal genomic signatures of adaptation to plant cell wall in hemibiotrophic fungi.</title>
        <authorList>
            <consortium name="DOE Joint Genome Institute"/>
            <person name="Baroncelli R."/>
            <person name="Diaz J.F."/>
            <person name="Benocci T."/>
            <person name="Peng M."/>
            <person name="Battaglia E."/>
            <person name="Haridas S."/>
            <person name="Andreopoulos W."/>
            <person name="Labutti K."/>
            <person name="Pangilinan J."/>
            <person name="Floch G.L."/>
            <person name="Makela M.R."/>
            <person name="Henrissat B."/>
            <person name="Grigoriev I.V."/>
            <person name="Crouch J.A."/>
            <person name="De Vries R.P."/>
            <person name="Sukno S.A."/>
            <person name="Thon M.R."/>
        </authorList>
    </citation>
    <scope>NUCLEOTIDE SEQUENCE</scope>
    <source>
        <strain evidence="1">CBS 112980</strain>
    </source>
</reference>
<dbReference type="RefSeq" id="XP_060360211.1">
    <property type="nucleotide sequence ID" value="XM_060509216.1"/>
</dbReference>